<name>V9R8K4_9RICK</name>
<feature type="transmembrane region" description="Helical" evidence="1">
    <location>
        <begin position="21"/>
        <end position="42"/>
    </location>
</feature>
<keyword evidence="1" id="KW-0812">Transmembrane</keyword>
<evidence type="ECO:0000313" key="3">
    <source>
        <dbReference type="Proteomes" id="UP000018689"/>
    </source>
</evidence>
<feature type="transmembrane region" description="Helical" evidence="1">
    <location>
        <begin position="54"/>
        <end position="79"/>
    </location>
</feature>
<feature type="transmembrane region" description="Helical" evidence="1">
    <location>
        <begin position="186"/>
        <end position="205"/>
    </location>
</feature>
<dbReference type="OrthoDB" id="7163252at2"/>
<keyword evidence="3" id="KW-1185">Reference proteome</keyword>
<dbReference type="KEGG" id="emr:EMUR_01935"/>
<accession>V9R8K4</accession>
<feature type="transmembrane region" description="Helical" evidence="1">
    <location>
        <begin position="108"/>
        <end position="135"/>
    </location>
</feature>
<evidence type="ECO:0000313" key="2">
    <source>
        <dbReference type="EMBL" id="AHC39169.1"/>
    </source>
</evidence>
<evidence type="ECO:0000256" key="1">
    <source>
        <dbReference type="SAM" id="Phobius"/>
    </source>
</evidence>
<feature type="transmembrane region" description="Helical" evidence="1">
    <location>
        <begin position="225"/>
        <end position="248"/>
    </location>
</feature>
<reference evidence="2 3" key="1">
    <citation type="journal article" date="2014" name="Genome Announc.">
        <title>Complete Genome Sequence of Ehrlichia muris Strain AS145T, a Model Monocytotropic Ehrlichia Strain.</title>
        <authorList>
            <person name="Thirumalapura N.R."/>
            <person name="Qin X."/>
            <person name="Kuriakose J.A."/>
            <person name="Walker D.H."/>
        </authorList>
    </citation>
    <scope>NUCLEOTIDE SEQUENCE [LARGE SCALE GENOMIC DNA]</scope>
    <source>
        <strain evidence="3">AS154</strain>
    </source>
</reference>
<dbReference type="HOGENOM" id="CLU_079587_0_0_5"/>
<dbReference type="RefSeq" id="WP_024072006.1">
    <property type="nucleotide sequence ID" value="NC_023063.1"/>
</dbReference>
<gene>
    <name evidence="2" type="ORF">EMUR_01935</name>
</gene>
<dbReference type="PATRIC" id="fig|1423892.3.peg.393"/>
<organism evidence="2 3">
    <name type="scientific">Ehrlichia muris AS145</name>
    <dbReference type="NCBI Taxonomy" id="1423892"/>
    <lineage>
        <taxon>Bacteria</taxon>
        <taxon>Pseudomonadati</taxon>
        <taxon>Pseudomonadota</taxon>
        <taxon>Alphaproteobacteria</taxon>
        <taxon>Rickettsiales</taxon>
        <taxon>Anaplasmataceae</taxon>
        <taxon>Ehrlichia</taxon>
    </lineage>
</organism>
<feature type="transmembrane region" description="Helical" evidence="1">
    <location>
        <begin position="147"/>
        <end position="165"/>
    </location>
</feature>
<dbReference type="AlphaFoldDB" id="V9R8K4"/>
<dbReference type="EMBL" id="CP006917">
    <property type="protein sequence ID" value="AHC39169.1"/>
    <property type="molecule type" value="Genomic_DNA"/>
</dbReference>
<dbReference type="Proteomes" id="UP000018689">
    <property type="component" value="Chromosome"/>
</dbReference>
<keyword evidence="1" id="KW-0472">Membrane</keyword>
<keyword evidence="1" id="KW-1133">Transmembrane helix</keyword>
<protein>
    <submittedName>
        <fullName evidence="2">Uncharacterized protein</fullName>
    </submittedName>
</protein>
<sequence>MGDSSHKQGLFNEKVIHRLQMSYIVLSVLYLALLTSAFFIVLYGPSNIKFLGGYLFLTVAALSFISQFINITCNIVNIINIKRELRNKLKQIKGSRDDALVLSAKKQLIVALGFIGESMGFCCIASVLLILGAHLMPVDSVALPMRLFNIFASSFSLIYGSVLLIRSIQGNAASKESSSMKVKLHAKWVLLNSIFFLSLGIYNILYETALYEVLDFYSNHSLAMLLKATVFIGYAVVLTSIFCSQIFMSHHAVETEHSGVGGKTSEVSEEKAKLIINEAGDGDSGVKLDSVVDVRKAQSCCYR</sequence>
<proteinExistence type="predicted"/>